<dbReference type="SUPFAM" id="SSF53474">
    <property type="entry name" value="alpha/beta-Hydrolases"/>
    <property type="match status" value="1"/>
</dbReference>
<sequence>MASLLKKAHYLPTGLVGLYGLILVLLTLPPIQREALFLHHVRFPFFADFSNPERYGLAPFKTRNLKLETSDGESIGAWHVLPRSIYTSTNPFPPQSPLGEEVFDQALKDRPTLIYFHGNAGNRAIAHSVRAYSGFSNYLDCNVLAVDYRGFADSSGTPSEAGLLSDARAAYDFVHGKIFSGKSAGANPQSTREADQQIIVAGHSLGTGVVSALAGRLASEGRSPRAIVLISPFTSLKELLTSYKLFRFIPILGPLSSFPKAQRWFHSFIYHPFDSKTALTNTTSPILLLHAINDMSIPPSHSADLFTFLSRPHATKLVEETTYEGWGIVRSFDRGSEKGGEVVWWEGRKGGHNNLGWAEGSLDLIKRIARL</sequence>
<protein>
    <recommendedName>
        <fullName evidence="1">AB hydrolase-1 domain-containing protein</fullName>
    </recommendedName>
</protein>
<dbReference type="GO" id="GO:0047372">
    <property type="term" value="F:monoacylglycerol lipase activity"/>
    <property type="evidence" value="ECO:0007669"/>
    <property type="project" value="TreeGrafter"/>
</dbReference>
<dbReference type="PANTHER" id="PTHR12277:SF194">
    <property type="entry name" value="FI04476P"/>
    <property type="match status" value="1"/>
</dbReference>
<dbReference type="OrthoDB" id="446723at2759"/>
<evidence type="ECO:0000259" key="1">
    <source>
        <dbReference type="Pfam" id="PF12697"/>
    </source>
</evidence>
<evidence type="ECO:0000313" key="3">
    <source>
        <dbReference type="Proteomes" id="UP000322225"/>
    </source>
</evidence>
<dbReference type="GO" id="GO:0052651">
    <property type="term" value="P:monoacylglycerol catabolic process"/>
    <property type="evidence" value="ECO:0007669"/>
    <property type="project" value="TreeGrafter"/>
</dbReference>
<reference evidence="2" key="1">
    <citation type="submission" date="2017-08" db="EMBL/GenBank/DDBJ databases">
        <authorList>
            <person name="Cuomo C."/>
            <person name="Billmyre B."/>
            <person name="Heitman J."/>
        </authorList>
    </citation>
    <scope>NUCLEOTIDE SEQUENCE</scope>
    <source>
        <strain evidence="2">CBS 12478</strain>
    </source>
</reference>
<keyword evidence="3" id="KW-1185">Reference proteome</keyword>
<dbReference type="GO" id="GO:0005789">
    <property type="term" value="C:endoplasmic reticulum membrane"/>
    <property type="evidence" value="ECO:0007669"/>
    <property type="project" value="TreeGrafter"/>
</dbReference>
<dbReference type="KEGG" id="ksn:43587408"/>
<gene>
    <name evidence="2" type="ORF">CI109_105265</name>
</gene>
<dbReference type="GO" id="GO:0004622">
    <property type="term" value="F:phosphatidylcholine lysophospholipase activity"/>
    <property type="evidence" value="ECO:0007669"/>
    <property type="project" value="TreeGrafter"/>
</dbReference>
<feature type="domain" description="AB hydrolase-1" evidence="1">
    <location>
        <begin position="130"/>
        <end position="267"/>
    </location>
</feature>
<dbReference type="InterPro" id="IPR000073">
    <property type="entry name" value="AB_hydrolase_1"/>
</dbReference>
<dbReference type="PANTHER" id="PTHR12277">
    <property type="entry name" value="ALPHA/BETA HYDROLASE DOMAIN-CONTAINING PROTEIN"/>
    <property type="match status" value="1"/>
</dbReference>
<dbReference type="Pfam" id="PF12697">
    <property type="entry name" value="Abhydrolase_6"/>
    <property type="match status" value="1"/>
</dbReference>
<evidence type="ECO:0000313" key="2">
    <source>
        <dbReference type="EMBL" id="WWD20788.1"/>
    </source>
</evidence>
<dbReference type="Proteomes" id="UP000322225">
    <property type="component" value="Chromosome 9"/>
</dbReference>
<dbReference type="InterPro" id="IPR029058">
    <property type="entry name" value="AB_hydrolase_fold"/>
</dbReference>
<dbReference type="EMBL" id="CP144059">
    <property type="protein sequence ID" value="WWD20788.1"/>
    <property type="molecule type" value="Genomic_DNA"/>
</dbReference>
<proteinExistence type="predicted"/>
<dbReference type="Gene3D" id="3.40.50.1820">
    <property type="entry name" value="alpha/beta hydrolase"/>
    <property type="match status" value="1"/>
</dbReference>
<accession>A0A5M6C7B8</accession>
<reference evidence="2" key="2">
    <citation type="submission" date="2024-01" db="EMBL/GenBank/DDBJ databases">
        <title>Comparative genomics of Cryptococcus and Kwoniella reveals pathogenesis evolution and contrasting modes of karyotype evolution via chromosome fusion or intercentromeric recombination.</title>
        <authorList>
            <person name="Coelho M.A."/>
            <person name="David-Palma M."/>
            <person name="Shea T."/>
            <person name="Bowers K."/>
            <person name="McGinley-Smith S."/>
            <person name="Mohammad A.W."/>
            <person name="Gnirke A."/>
            <person name="Yurkov A.M."/>
            <person name="Nowrousian M."/>
            <person name="Sun S."/>
            <person name="Cuomo C.A."/>
            <person name="Heitman J."/>
        </authorList>
    </citation>
    <scope>NUCLEOTIDE SEQUENCE</scope>
    <source>
        <strain evidence="2">CBS 12478</strain>
    </source>
</reference>
<dbReference type="RefSeq" id="XP_031862610.1">
    <property type="nucleotide sequence ID" value="XM_032003288.1"/>
</dbReference>
<name>A0A5M6C7B8_9TREE</name>
<dbReference type="AlphaFoldDB" id="A0A5M6C7B8"/>
<organism evidence="2 3">
    <name type="scientific">Kwoniella shandongensis</name>
    <dbReference type="NCBI Taxonomy" id="1734106"/>
    <lineage>
        <taxon>Eukaryota</taxon>
        <taxon>Fungi</taxon>
        <taxon>Dikarya</taxon>
        <taxon>Basidiomycota</taxon>
        <taxon>Agaricomycotina</taxon>
        <taxon>Tremellomycetes</taxon>
        <taxon>Tremellales</taxon>
        <taxon>Cryptococcaceae</taxon>
        <taxon>Kwoniella</taxon>
    </lineage>
</organism>
<dbReference type="GO" id="GO:0006660">
    <property type="term" value="P:phosphatidylserine catabolic process"/>
    <property type="evidence" value="ECO:0007669"/>
    <property type="project" value="TreeGrafter"/>
</dbReference>
<dbReference type="GeneID" id="43587408"/>